<dbReference type="Gene3D" id="3.30.1360.120">
    <property type="entry name" value="Probable tRNA modification gtpase trme, domain 1"/>
    <property type="match status" value="2"/>
</dbReference>
<comment type="caution">
    <text evidence="2">The sequence shown here is derived from an EMBL/GenBank/DDBJ whole genome shotgun (WGS) entry which is preliminary data.</text>
</comment>
<sequence length="243" mass="26800">MTLLSDRAIITITPTSEDEDAVGFLQGLVTNDVSGGDSPGLPTYAGLLTPQGKTIAGFIVWRDGNRLLLDCERNSAAELVKRLSLYRLRRKIAIELDENLAVHWRRDGSDGAADPRLRALGSRWIAPPGSAGDSSEGYHAHRLSLGVAETAEEIGDLLWLETNAAELNGVSFTKGCFIGQENTARMNWRQKVNRRLVVVPLDRSEEKRRRVAYPDHGLAVDHLRVADIDPELLPDWLREAVAS</sequence>
<dbReference type="InterPro" id="IPR017703">
    <property type="entry name" value="YgfZ/GCV_T_CS"/>
</dbReference>
<gene>
    <name evidence="2" type="ORF">GCM10010923_04710</name>
</gene>
<dbReference type="InterPro" id="IPR027266">
    <property type="entry name" value="TrmE/GcvT-like"/>
</dbReference>
<dbReference type="InterPro" id="IPR045179">
    <property type="entry name" value="YgfZ/GcvT"/>
</dbReference>
<dbReference type="NCBIfam" id="TIGR03317">
    <property type="entry name" value="ygfZ_signature"/>
    <property type="match status" value="1"/>
</dbReference>
<dbReference type="PANTHER" id="PTHR22602">
    <property type="entry name" value="TRANSFERASE CAF17, MITOCHONDRIAL-RELATED"/>
    <property type="match status" value="1"/>
</dbReference>
<dbReference type="EMBL" id="BMID01000001">
    <property type="protein sequence ID" value="GFZ99469.1"/>
    <property type="molecule type" value="Genomic_DNA"/>
</dbReference>
<evidence type="ECO:0000313" key="2">
    <source>
        <dbReference type="EMBL" id="GFZ99469.1"/>
    </source>
</evidence>
<accession>A0ABQ1F5P9</accession>
<dbReference type="RefSeq" id="WP_188641173.1">
    <property type="nucleotide sequence ID" value="NZ_BMID01000001.1"/>
</dbReference>
<keyword evidence="3" id="KW-1185">Reference proteome</keyword>
<dbReference type="PANTHER" id="PTHR22602:SF0">
    <property type="entry name" value="TRANSFERASE CAF17, MITOCHONDRIAL-RELATED"/>
    <property type="match status" value="1"/>
</dbReference>
<proteinExistence type="predicted"/>
<dbReference type="Proteomes" id="UP000603317">
    <property type="component" value="Unassembled WGS sequence"/>
</dbReference>
<organism evidence="2 3">
    <name type="scientific">Blastomonas marina</name>
    <dbReference type="NCBI Taxonomy" id="1867408"/>
    <lineage>
        <taxon>Bacteria</taxon>
        <taxon>Pseudomonadati</taxon>
        <taxon>Pseudomonadota</taxon>
        <taxon>Alphaproteobacteria</taxon>
        <taxon>Sphingomonadales</taxon>
        <taxon>Sphingomonadaceae</taxon>
        <taxon>Blastomonas</taxon>
    </lineage>
</organism>
<name>A0ABQ1F5P9_9SPHN</name>
<evidence type="ECO:0000313" key="3">
    <source>
        <dbReference type="Proteomes" id="UP000603317"/>
    </source>
</evidence>
<protein>
    <submittedName>
        <fullName evidence="2">Aminomethyltransferase</fullName>
    </submittedName>
</protein>
<evidence type="ECO:0000256" key="1">
    <source>
        <dbReference type="ARBA" id="ARBA00022946"/>
    </source>
</evidence>
<keyword evidence="1" id="KW-0809">Transit peptide</keyword>
<reference evidence="3" key="1">
    <citation type="journal article" date="2019" name="Int. J. Syst. Evol. Microbiol.">
        <title>The Global Catalogue of Microorganisms (GCM) 10K type strain sequencing project: providing services to taxonomists for standard genome sequencing and annotation.</title>
        <authorList>
            <consortium name="The Broad Institute Genomics Platform"/>
            <consortium name="The Broad Institute Genome Sequencing Center for Infectious Disease"/>
            <person name="Wu L."/>
            <person name="Ma J."/>
        </authorList>
    </citation>
    <scope>NUCLEOTIDE SEQUENCE [LARGE SCALE GENOMIC DNA]</scope>
    <source>
        <strain evidence="3">CGMCC 1.15297</strain>
    </source>
</reference>
<dbReference type="SUPFAM" id="SSF103025">
    <property type="entry name" value="Folate-binding domain"/>
    <property type="match status" value="1"/>
</dbReference>